<comment type="caution">
    <text evidence="2">The sequence shown here is derived from an EMBL/GenBank/DDBJ whole genome shotgun (WGS) entry which is preliminary data.</text>
</comment>
<feature type="transmembrane region" description="Helical" evidence="1">
    <location>
        <begin position="251"/>
        <end position="273"/>
    </location>
</feature>
<feature type="transmembrane region" description="Helical" evidence="1">
    <location>
        <begin position="419"/>
        <end position="439"/>
    </location>
</feature>
<proteinExistence type="predicted"/>
<protein>
    <submittedName>
        <fullName evidence="2">Uncharacterized protein</fullName>
    </submittedName>
</protein>
<dbReference type="Proteomes" id="UP001204953">
    <property type="component" value="Unassembled WGS sequence"/>
</dbReference>
<organism evidence="2 3">
    <name type="scientific">Limnofasciculus baicalensis BBK-W-15</name>
    <dbReference type="NCBI Taxonomy" id="2699891"/>
    <lineage>
        <taxon>Bacteria</taxon>
        <taxon>Bacillati</taxon>
        <taxon>Cyanobacteriota</taxon>
        <taxon>Cyanophyceae</taxon>
        <taxon>Coleofasciculales</taxon>
        <taxon>Coleofasciculaceae</taxon>
        <taxon>Limnofasciculus</taxon>
        <taxon>Limnofasciculus baicalensis</taxon>
    </lineage>
</organism>
<feature type="transmembrane region" description="Helical" evidence="1">
    <location>
        <begin position="12"/>
        <end position="31"/>
    </location>
</feature>
<evidence type="ECO:0000256" key="1">
    <source>
        <dbReference type="SAM" id="Phobius"/>
    </source>
</evidence>
<keyword evidence="1" id="KW-0812">Transmembrane</keyword>
<accession>A0AAE3KKQ7</accession>
<dbReference type="AlphaFoldDB" id="A0AAE3KKQ7"/>
<feature type="transmembrane region" description="Helical" evidence="1">
    <location>
        <begin position="394"/>
        <end position="412"/>
    </location>
</feature>
<feature type="transmembrane region" description="Helical" evidence="1">
    <location>
        <begin position="206"/>
        <end position="230"/>
    </location>
</feature>
<feature type="transmembrane region" description="Helical" evidence="1">
    <location>
        <begin position="354"/>
        <end position="374"/>
    </location>
</feature>
<feature type="transmembrane region" description="Helical" evidence="1">
    <location>
        <begin position="328"/>
        <end position="347"/>
    </location>
</feature>
<reference evidence="2" key="1">
    <citation type="submission" date="2022-06" db="EMBL/GenBank/DDBJ databases">
        <title>New cyanobacteria of genus Symplocastrum in benthos of Lake Baikal.</title>
        <authorList>
            <person name="Sorokovikova E."/>
            <person name="Tikhonova I."/>
            <person name="Krasnopeev A."/>
            <person name="Evseev P."/>
            <person name="Gladkikh A."/>
            <person name="Belykh O."/>
        </authorList>
    </citation>
    <scope>NUCLEOTIDE SEQUENCE</scope>
    <source>
        <strain evidence="2">BBK-W-15</strain>
    </source>
</reference>
<feature type="transmembrane region" description="Helical" evidence="1">
    <location>
        <begin position="109"/>
        <end position="128"/>
    </location>
</feature>
<keyword evidence="1" id="KW-1133">Transmembrane helix</keyword>
<dbReference type="EMBL" id="JAMZMM010000027">
    <property type="protein sequence ID" value="MCP2727785.1"/>
    <property type="molecule type" value="Genomic_DNA"/>
</dbReference>
<keyword evidence="1" id="KW-0472">Membrane</keyword>
<gene>
    <name evidence="2" type="ORF">NJ959_04740</name>
</gene>
<keyword evidence="3" id="KW-1185">Reference proteome</keyword>
<name>A0AAE3KKQ7_9CYAN</name>
<dbReference type="RefSeq" id="WP_254010593.1">
    <property type="nucleotide sequence ID" value="NZ_JAMZMM010000027.1"/>
</dbReference>
<sequence>MSDRSNYKLLSLGAAFLLFLLISLGFSIWFIKDFSIPLGGGGDYNIWEYLGFYFTRNLSFQPFPTLNLVNNQVFYPYGTNSVFQAWAIERDIFFATLYSLFWDGSWLQIYYLLTVIVTAVGSYSLLVWDYGIARSIGAGLIVSVGNFYVLNSYPNLGNVHHWTTLNFVADFLIVKRVTLRQDLPLRLILVRIGLLALSLGQPLGYVAALALLSLTVSLLFLTVILAYRYLREKLAIKELVAQRLRIYKKEIFTYTRQSLALLTFDVIVIYTYFPLALQIAREAKSFDFTKWPTGAWWANPLRAIIPYLPGLDPRQAFWQKIFQDSPEMLGSGSIGWFLLIIGAVGLWQTRKRIIIFIPLITILLLCSLYHPIHFPILKIFPWFSFYRVAGRSTAIYPVILCLFSLEINFSAIRRTKRQLLLSLMICLACTEVYTAYLPWINYQPFLFDKTFFTYMNYVKKQPGEAVLDWPFCVVGGNGMGLKELCPFYERNNSVFTLRRFHHKKVMGQYSGRLHPSQMEQYLQAGWDKLLFPDDTATRQKRCFKTDEWSFFEKFYQLNNFAGINLYVDLLPEDCVEEFYQRFGKPVVETLVAGAGQVKFIPKPPELRKQVNSALGVSLKFKSILDLAESNLLENESPHGIAVTGISTIEGSTPNNWRWALGSETSLVFELLTSQELNLLFSFDNPIEGQDVIVEVNGSTVKEITNIRKNEKIDQILKIPAVKGRNQIVFRYKYWNNKPVSFAPNDPRQMSISFTKFMIRPVNKE</sequence>
<evidence type="ECO:0000313" key="2">
    <source>
        <dbReference type="EMBL" id="MCP2727785.1"/>
    </source>
</evidence>
<evidence type="ECO:0000313" key="3">
    <source>
        <dbReference type="Proteomes" id="UP001204953"/>
    </source>
</evidence>